<feature type="domain" description="FAD/NAD(P)-binding" evidence="8">
    <location>
        <begin position="1"/>
        <end position="203"/>
    </location>
</feature>
<organism evidence="9 10">
    <name type="scientific">Protofrankia coriariae</name>
    <dbReference type="NCBI Taxonomy" id="1562887"/>
    <lineage>
        <taxon>Bacteria</taxon>
        <taxon>Bacillati</taxon>
        <taxon>Actinomycetota</taxon>
        <taxon>Actinomycetes</taxon>
        <taxon>Frankiales</taxon>
        <taxon>Frankiaceae</taxon>
        <taxon>Protofrankia</taxon>
    </lineage>
</organism>
<evidence type="ECO:0000256" key="6">
    <source>
        <dbReference type="ARBA" id="ARBA00023002"/>
    </source>
</evidence>
<evidence type="ECO:0000256" key="4">
    <source>
        <dbReference type="ARBA" id="ARBA00022827"/>
    </source>
</evidence>
<dbReference type="InterPro" id="IPR050775">
    <property type="entry name" value="FAD-binding_Monooxygenases"/>
</dbReference>
<dbReference type="Proteomes" id="UP000035425">
    <property type="component" value="Unassembled WGS sequence"/>
</dbReference>
<keyword evidence="4" id="KW-0274">FAD</keyword>
<sequence length="530" mass="57860">MVVGAGFAGLALLRSFRDECGLTVTVIEAGDDIGGVWYWNRYPGARCDVDSTDYSYSFSPELDATWDWTERYAAQPEILSYIHRVAELYDLRRDITLGVRVTEAGYDEQADLWVVRGDDGSVVSGRYLVMATGCLSAVKRPDIPGVEDFTGTVLHTADWPKDKVDLVGKRVGVIGTGSSGIQVIPEIVPVVAELVVFQRTPTFSVPAHHYVLTDADRAAIRTELPARRERLRRSSTGLSVPANPRSALEVTDEERQAHYEEQWNSAGFGFLLAYSDLLIDQAANDTAADFIRGKIAERVDDPATAALLSPRTYPYGAKRPCVDTGFYETFNRPNVTLVDISASPLVKVTETSLHTTTSEYGLDVIVFATGFDAMTGSLLRPDIRGRGGQSLRQHWASGPLTYLGLATAGFPNMFVVAGPGSPSLLGNVMVSIEQHVEFLADLIMSSRAAKTPVIEAEPEAEAAWVAHVNRVAQGTLYLAAASYYLGAEVPGKPRVFMPYAGGLRRYRRECEEVAADGYRGFRRTPTAEGN</sequence>
<dbReference type="PANTHER" id="PTHR43098:SF3">
    <property type="entry name" value="L-ORNITHINE N(5)-MONOOXYGENASE-RELATED"/>
    <property type="match status" value="1"/>
</dbReference>
<dbReference type="Pfam" id="PF07992">
    <property type="entry name" value="Pyr_redox_2"/>
    <property type="match status" value="1"/>
</dbReference>
<name>A0ABR5F1T9_9ACTN</name>
<keyword evidence="3" id="KW-0285">Flavoprotein</keyword>
<dbReference type="InterPro" id="IPR023753">
    <property type="entry name" value="FAD/NAD-binding_dom"/>
</dbReference>
<comment type="caution">
    <text evidence="9">The sequence shown here is derived from an EMBL/GenBank/DDBJ whole genome shotgun (WGS) entry which is preliminary data.</text>
</comment>
<accession>A0ABR5F1T9</accession>
<comment type="similarity">
    <text evidence="2">Belongs to the FAD-binding monooxygenase family.</text>
</comment>
<keyword evidence="6" id="KW-0560">Oxidoreductase</keyword>
<evidence type="ECO:0000256" key="1">
    <source>
        <dbReference type="ARBA" id="ARBA00001974"/>
    </source>
</evidence>
<evidence type="ECO:0000256" key="3">
    <source>
        <dbReference type="ARBA" id="ARBA00022630"/>
    </source>
</evidence>
<dbReference type="InterPro" id="IPR036188">
    <property type="entry name" value="FAD/NAD-bd_sf"/>
</dbReference>
<dbReference type="PANTHER" id="PTHR43098">
    <property type="entry name" value="L-ORNITHINE N(5)-MONOOXYGENASE-RELATED"/>
    <property type="match status" value="1"/>
</dbReference>
<evidence type="ECO:0000313" key="10">
    <source>
        <dbReference type="Proteomes" id="UP000035425"/>
    </source>
</evidence>
<reference evidence="9 10" key="1">
    <citation type="submission" date="2014-12" db="EMBL/GenBank/DDBJ databases">
        <title>Frankia sp. BMG5.1 draft genome.</title>
        <authorList>
            <person name="Gtari M."/>
            <person name="Ghodhbane-Gtari F."/>
            <person name="Nouioui I."/>
            <person name="Ktari A."/>
            <person name="Hezbri K."/>
            <person name="Mimouni W."/>
            <person name="Sbissi I."/>
            <person name="Ayari A."/>
            <person name="Yamanaka T."/>
            <person name="Normand P."/>
            <person name="Tisa L.S."/>
            <person name="Boudabous A."/>
        </authorList>
    </citation>
    <scope>NUCLEOTIDE SEQUENCE [LARGE SCALE GENOMIC DNA]</scope>
    <source>
        <strain evidence="9 10">BMG5.1</strain>
    </source>
</reference>
<comment type="cofactor">
    <cofactor evidence="1">
        <name>FAD</name>
        <dbReference type="ChEBI" id="CHEBI:57692"/>
    </cofactor>
</comment>
<keyword evidence="7 9" id="KW-0503">Monooxygenase</keyword>
<evidence type="ECO:0000256" key="2">
    <source>
        <dbReference type="ARBA" id="ARBA00010139"/>
    </source>
</evidence>
<evidence type="ECO:0000313" key="9">
    <source>
        <dbReference type="EMBL" id="KLL10671.1"/>
    </source>
</evidence>
<keyword evidence="10" id="KW-1185">Reference proteome</keyword>
<evidence type="ECO:0000256" key="7">
    <source>
        <dbReference type="ARBA" id="ARBA00023033"/>
    </source>
</evidence>
<dbReference type="GO" id="GO:0004497">
    <property type="term" value="F:monooxygenase activity"/>
    <property type="evidence" value="ECO:0007669"/>
    <property type="project" value="UniProtKB-KW"/>
</dbReference>
<dbReference type="Gene3D" id="3.50.50.60">
    <property type="entry name" value="FAD/NAD(P)-binding domain"/>
    <property type="match status" value="2"/>
</dbReference>
<keyword evidence="5" id="KW-0521">NADP</keyword>
<evidence type="ECO:0000259" key="8">
    <source>
        <dbReference type="Pfam" id="PF07992"/>
    </source>
</evidence>
<dbReference type="SUPFAM" id="SSF51905">
    <property type="entry name" value="FAD/NAD(P)-binding domain"/>
    <property type="match status" value="3"/>
</dbReference>
<dbReference type="EMBL" id="JWIO01000028">
    <property type="protein sequence ID" value="KLL10671.1"/>
    <property type="molecule type" value="Genomic_DNA"/>
</dbReference>
<gene>
    <name evidence="9" type="ORF">FrCorBMG51_16605</name>
</gene>
<evidence type="ECO:0000256" key="5">
    <source>
        <dbReference type="ARBA" id="ARBA00022857"/>
    </source>
</evidence>
<protein>
    <submittedName>
        <fullName evidence="9">Cyclohexanone monooxygenase</fullName>
    </submittedName>
</protein>
<proteinExistence type="inferred from homology"/>